<keyword evidence="3" id="KW-1185">Reference proteome</keyword>
<dbReference type="Proteomes" id="UP000479293">
    <property type="component" value="Unassembled WGS sequence"/>
</dbReference>
<accession>A0A7C9BVI7</accession>
<evidence type="ECO:0000313" key="3">
    <source>
        <dbReference type="Proteomes" id="UP000479293"/>
    </source>
</evidence>
<dbReference type="RefSeq" id="WP_152765124.1">
    <property type="nucleotide sequence ID" value="NZ_WHLY01000002.1"/>
</dbReference>
<proteinExistence type="predicted"/>
<evidence type="ECO:0000256" key="1">
    <source>
        <dbReference type="SAM" id="Coils"/>
    </source>
</evidence>
<sequence>MKNVFGKIILVTLLACALAFRPGDVLTDLKLSSEQVGEQVFNQLTAERPVLGLPSESRKIARQLSASMRVASVRALYTVSRAYVQSDDFRTRYDRWMRSKYHVDAGNMPPVEVSSDELRVAQEAQLAQVLATFSTMTPQMLSLMLPQQMATIQQQMREADAPTKAALTRDILVLRDIQPLATANPSEFKTRYLAFMKRSLTQQMGQGREAEEERRVQVREKVEDYQHRLAMYRANADPNLAIKKRLSAFITLAESVDFNAETILQGHKTEFVRADYRLQSAEWKQLYRLGREPVLIARDLARGWLSELN</sequence>
<organism evidence="2 3">
    <name type="scientific">Salmonirosea aquatica</name>
    <dbReference type="NCBI Taxonomy" id="2654236"/>
    <lineage>
        <taxon>Bacteria</taxon>
        <taxon>Pseudomonadati</taxon>
        <taxon>Bacteroidota</taxon>
        <taxon>Cytophagia</taxon>
        <taxon>Cytophagales</taxon>
        <taxon>Spirosomataceae</taxon>
        <taxon>Salmonirosea</taxon>
    </lineage>
</organism>
<reference evidence="2 3" key="1">
    <citation type="submission" date="2019-10" db="EMBL/GenBank/DDBJ databases">
        <title>Draft Genome Sequence of Cytophagaceae sp. SJW1-29.</title>
        <authorList>
            <person name="Choi A."/>
        </authorList>
    </citation>
    <scope>NUCLEOTIDE SEQUENCE [LARGE SCALE GENOMIC DNA]</scope>
    <source>
        <strain evidence="2 3">SJW1-29</strain>
    </source>
</reference>
<name>A0A7C9BVI7_9BACT</name>
<keyword evidence="1" id="KW-0175">Coiled coil</keyword>
<protein>
    <submittedName>
        <fullName evidence="2">Uncharacterized protein</fullName>
    </submittedName>
</protein>
<evidence type="ECO:0000313" key="2">
    <source>
        <dbReference type="EMBL" id="MPR36859.1"/>
    </source>
</evidence>
<comment type="caution">
    <text evidence="2">The sequence shown here is derived from an EMBL/GenBank/DDBJ whole genome shotgun (WGS) entry which is preliminary data.</text>
</comment>
<feature type="coiled-coil region" evidence="1">
    <location>
        <begin position="208"/>
        <end position="235"/>
    </location>
</feature>
<gene>
    <name evidence="2" type="ORF">GBK04_26890</name>
</gene>
<dbReference type="EMBL" id="WHLY01000002">
    <property type="protein sequence ID" value="MPR36859.1"/>
    <property type="molecule type" value="Genomic_DNA"/>
</dbReference>
<dbReference type="AlphaFoldDB" id="A0A7C9BVI7"/>